<reference evidence="6 7" key="1">
    <citation type="submission" date="2022-02" db="EMBL/GenBank/DDBJ databases">
        <authorList>
            <person name="Zhuang L."/>
        </authorList>
    </citation>
    <scope>NUCLEOTIDE SEQUENCE [LARGE SCALE GENOMIC DNA]</scope>
    <source>
        <strain evidence="6 7">C32</strain>
    </source>
</reference>
<keyword evidence="7" id="KW-1185">Reference proteome</keyword>
<dbReference type="SUPFAM" id="SSF51445">
    <property type="entry name" value="(Trans)glycosidases"/>
    <property type="match status" value="1"/>
</dbReference>
<evidence type="ECO:0000256" key="4">
    <source>
        <dbReference type="SAM" id="SignalP"/>
    </source>
</evidence>
<reference evidence="7" key="2">
    <citation type="submission" date="2023-07" db="EMBL/GenBank/DDBJ databases">
        <title>Shewanella mangrovi sp. nov., an acetaldehyde- degrading bacterium isolated from mangrove sediment.</title>
        <authorList>
            <person name="Liu Y."/>
        </authorList>
    </citation>
    <scope>NUCLEOTIDE SEQUENCE [LARGE SCALE GENOMIC DNA]</scope>
    <source>
        <strain evidence="7">C32</strain>
    </source>
</reference>
<dbReference type="PANTHER" id="PTHR31263:SF0">
    <property type="entry name" value="CELLULASE FAMILY PROTEIN (AFU_ORTHOLOGUE AFUA_5G14560)"/>
    <property type="match status" value="1"/>
</dbReference>
<comment type="caution">
    <text evidence="6">The sequence shown here is derived from an EMBL/GenBank/DDBJ whole genome shotgun (WGS) entry which is preliminary data.</text>
</comment>
<dbReference type="Gene3D" id="3.20.20.80">
    <property type="entry name" value="Glycosidases"/>
    <property type="match status" value="1"/>
</dbReference>
<keyword evidence="2 3" id="KW-0326">Glycosidase</keyword>
<evidence type="ECO:0000256" key="2">
    <source>
        <dbReference type="ARBA" id="ARBA00023295"/>
    </source>
</evidence>
<gene>
    <name evidence="6" type="ORF">L9G74_16085</name>
</gene>
<accession>A0ABT2FNQ2</accession>
<dbReference type="PANTHER" id="PTHR31263">
    <property type="entry name" value="CELLULASE FAMILY PROTEIN (AFU_ORTHOLOGUE AFUA_5G14560)"/>
    <property type="match status" value="1"/>
</dbReference>
<evidence type="ECO:0000259" key="5">
    <source>
        <dbReference type="Pfam" id="PF00150"/>
    </source>
</evidence>
<proteinExistence type="inferred from homology"/>
<dbReference type="EMBL" id="JAKOGG010000014">
    <property type="protein sequence ID" value="MCS4557964.1"/>
    <property type="molecule type" value="Genomic_DNA"/>
</dbReference>
<protein>
    <submittedName>
        <fullName evidence="6">Glycoside hydrolase family 5 protein</fullName>
    </submittedName>
</protein>
<name>A0ABT2FNQ2_9GAMM</name>
<comment type="similarity">
    <text evidence="3">Belongs to the glycosyl hydrolase 5 (cellulase A) family.</text>
</comment>
<evidence type="ECO:0000256" key="1">
    <source>
        <dbReference type="ARBA" id="ARBA00022801"/>
    </source>
</evidence>
<evidence type="ECO:0000313" key="6">
    <source>
        <dbReference type="EMBL" id="MCS4557964.1"/>
    </source>
</evidence>
<dbReference type="InterPro" id="IPR017853">
    <property type="entry name" value="GH"/>
</dbReference>
<feature type="domain" description="Glycoside hydrolase family 5" evidence="5">
    <location>
        <begin position="41"/>
        <end position="358"/>
    </location>
</feature>
<keyword evidence="4" id="KW-0732">Signal</keyword>
<dbReference type="Proteomes" id="UP001201549">
    <property type="component" value="Unassembled WGS sequence"/>
</dbReference>
<dbReference type="GO" id="GO:0016787">
    <property type="term" value="F:hydrolase activity"/>
    <property type="evidence" value="ECO:0007669"/>
    <property type="project" value="UniProtKB-KW"/>
</dbReference>
<keyword evidence="1 3" id="KW-0378">Hydrolase</keyword>
<evidence type="ECO:0000256" key="3">
    <source>
        <dbReference type="RuleBase" id="RU361153"/>
    </source>
</evidence>
<feature type="chain" id="PRO_5045136514" evidence="4">
    <location>
        <begin position="25"/>
        <end position="402"/>
    </location>
</feature>
<sequence length="402" mass="44997">MFSTICRSLCLAGISLIVPFCSYANCDTVNYPLSTDQQFIVDAKGCKVVLKSINWFGGESAALTVGGLDKQPLATLVELIKEAGFNSVRLPWANEMVARNPRIDDTLLSANPQLQGKTALEVFDEIIDTFGAAGLMVILDNHRSRGDWCCDDVHGDGLWYSKDYAPETFAQHWVFMAKRYQNRPFVVGAELRNEVRPDKQLDLVPSWGDGNAATDWKAAATHAGNAILKQNPNLLIIIGGVRWQVDLAEIKHRPITLATPHKLVYVAHDYVWNHPVGNLTNPENFAKLALKRWEFVLEPNKPYTAPLYISEWGGCTQTGNNGERCSEDRYQFVSAFAHYLCGLGEETPVSWAYWPLNATQMAGYNRNEGDIETYGLLKPDWKTWASPELMAQLFSKQCGPQY</sequence>
<evidence type="ECO:0000313" key="7">
    <source>
        <dbReference type="Proteomes" id="UP001201549"/>
    </source>
</evidence>
<organism evidence="6 7">
    <name type="scientific">Shewanella electrica</name>
    <dbReference type="NCBI Taxonomy" id="515560"/>
    <lineage>
        <taxon>Bacteria</taxon>
        <taxon>Pseudomonadati</taxon>
        <taxon>Pseudomonadota</taxon>
        <taxon>Gammaproteobacteria</taxon>
        <taxon>Alteromonadales</taxon>
        <taxon>Shewanellaceae</taxon>
        <taxon>Shewanella</taxon>
    </lineage>
</organism>
<dbReference type="Pfam" id="PF00150">
    <property type="entry name" value="Cellulase"/>
    <property type="match status" value="1"/>
</dbReference>
<dbReference type="RefSeq" id="WP_238897437.1">
    <property type="nucleotide sequence ID" value="NZ_JAKOGG010000014.1"/>
</dbReference>
<dbReference type="InterPro" id="IPR001547">
    <property type="entry name" value="Glyco_hydro_5"/>
</dbReference>
<feature type="signal peptide" evidence="4">
    <location>
        <begin position="1"/>
        <end position="24"/>
    </location>
</feature>